<name>A0A314LEF9_NICAT</name>
<accession>A0A314LEF9</accession>
<dbReference type="Gramene" id="OIT38974">
    <property type="protein sequence ID" value="OIT38974"/>
    <property type="gene ID" value="A4A49_04141"/>
</dbReference>
<keyword evidence="2" id="KW-1185">Reference proteome</keyword>
<evidence type="ECO:0000313" key="2">
    <source>
        <dbReference type="Proteomes" id="UP000187609"/>
    </source>
</evidence>
<comment type="caution">
    <text evidence="1">The sequence shown here is derived from an EMBL/GenBank/DDBJ whole genome shotgun (WGS) entry which is preliminary data.</text>
</comment>
<proteinExistence type="predicted"/>
<dbReference type="AlphaFoldDB" id="A0A314LEF9"/>
<evidence type="ECO:0000313" key="1">
    <source>
        <dbReference type="EMBL" id="OIT38974.1"/>
    </source>
</evidence>
<organism evidence="1 2">
    <name type="scientific">Nicotiana attenuata</name>
    <name type="common">Coyote tobacco</name>
    <dbReference type="NCBI Taxonomy" id="49451"/>
    <lineage>
        <taxon>Eukaryota</taxon>
        <taxon>Viridiplantae</taxon>
        <taxon>Streptophyta</taxon>
        <taxon>Embryophyta</taxon>
        <taxon>Tracheophyta</taxon>
        <taxon>Spermatophyta</taxon>
        <taxon>Magnoliopsida</taxon>
        <taxon>eudicotyledons</taxon>
        <taxon>Gunneridae</taxon>
        <taxon>Pentapetalae</taxon>
        <taxon>asterids</taxon>
        <taxon>lamiids</taxon>
        <taxon>Solanales</taxon>
        <taxon>Solanaceae</taxon>
        <taxon>Nicotianoideae</taxon>
        <taxon>Nicotianeae</taxon>
        <taxon>Nicotiana</taxon>
    </lineage>
</organism>
<dbReference type="Proteomes" id="UP000187609">
    <property type="component" value="Unassembled WGS sequence"/>
</dbReference>
<gene>
    <name evidence="1" type="primary">BXL1_1</name>
    <name evidence="1" type="ORF">A4A49_04141</name>
</gene>
<protein>
    <submittedName>
        <fullName evidence="1">Beta-d-xylosidase 1</fullName>
    </submittedName>
</protein>
<dbReference type="EMBL" id="MJEQ01000157">
    <property type="protein sequence ID" value="OIT38974.1"/>
    <property type="molecule type" value="Genomic_DNA"/>
</dbReference>
<sequence length="84" mass="8876">MNHKYSSSTVFISILPCHPCLCIFRRFAATVCMRPRQCGDAKPAILQGVSANTRACPGLNQTINVAGEDQVAGEQCCTGGEAGC</sequence>
<reference evidence="1" key="1">
    <citation type="submission" date="2016-11" db="EMBL/GenBank/DDBJ databases">
        <title>The genome of Nicotiana attenuata.</title>
        <authorList>
            <person name="Xu S."/>
            <person name="Brockmoeller T."/>
            <person name="Gaquerel E."/>
            <person name="Navarro A."/>
            <person name="Kuhl H."/>
            <person name="Gase K."/>
            <person name="Ling Z."/>
            <person name="Zhou W."/>
            <person name="Kreitzer C."/>
            <person name="Stanke M."/>
            <person name="Tang H."/>
            <person name="Lyons E."/>
            <person name="Pandey P."/>
            <person name="Pandey S.P."/>
            <person name="Timmermann B."/>
            <person name="Baldwin I.T."/>
        </authorList>
    </citation>
    <scope>NUCLEOTIDE SEQUENCE [LARGE SCALE GENOMIC DNA]</scope>
    <source>
        <strain evidence="1">UT</strain>
    </source>
</reference>